<gene>
    <name evidence="2" type="ORF">SXIM_11960</name>
</gene>
<dbReference type="HOGENOM" id="CLU_074977_0_0_11"/>
<feature type="domain" description="Aminoglycoside phosphotransferase" evidence="1">
    <location>
        <begin position="34"/>
        <end position="264"/>
    </location>
</feature>
<dbReference type="STRING" id="408015.SXIM_11960"/>
<dbReference type="PANTHER" id="PTHR21310">
    <property type="entry name" value="AMINOGLYCOSIDE PHOSPHOTRANSFERASE-RELATED-RELATED"/>
    <property type="match status" value="1"/>
</dbReference>
<accession>A0A0F7FRC3</accession>
<dbReference type="PANTHER" id="PTHR21310:SF42">
    <property type="entry name" value="BIFUNCTIONAL AAC_APH"/>
    <property type="match status" value="1"/>
</dbReference>
<dbReference type="InterPro" id="IPR011009">
    <property type="entry name" value="Kinase-like_dom_sf"/>
</dbReference>
<name>A0A0F7FRC3_9ACTN</name>
<dbReference type="InterPro" id="IPR051678">
    <property type="entry name" value="AGP_Transferase"/>
</dbReference>
<keyword evidence="3" id="KW-1185">Reference proteome</keyword>
<dbReference type="KEGG" id="sxi:SXIM_11960"/>
<dbReference type="PATRIC" id="fig|408015.6.peg.1228"/>
<dbReference type="EMBL" id="CP009922">
    <property type="protein sequence ID" value="AKG42580.1"/>
    <property type="molecule type" value="Genomic_DNA"/>
</dbReference>
<sequence length="300" mass="32434">MNEPEVRPHIDAALVRRLIAAQFPRWAHLPVEQVLPGGNDNRTFRLGETMTVRLPSATGYAGQVRKEQRWLPELAPLLPLPIPAPVAAGTPGEGFPFPWSVNRWLEGRPAREHRIADVRAFAVDLAGFLTALQRIDPTGGPAPALHTGFRGGPLRTYDADTRTAIDALRDGEVPGALATEIWEKALGAGWPGPPVWFHGDIAWGNLLVDGDGRLSAVIDFGCMGVGDPACEAVIAWTLFTGESRRAFREALGVDDATWARARGWALWKALIVLAASRESDEASAAESRRVLAGIFSEYGG</sequence>
<dbReference type="Gene3D" id="3.30.200.20">
    <property type="entry name" value="Phosphorylase Kinase, domain 1"/>
    <property type="match status" value="1"/>
</dbReference>
<organism evidence="2 3">
    <name type="scientific">Streptomyces xiamenensis</name>
    <dbReference type="NCBI Taxonomy" id="408015"/>
    <lineage>
        <taxon>Bacteria</taxon>
        <taxon>Bacillati</taxon>
        <taxon>Actinomycetota</taxon>
        <taxon>Actinomycetes</taxon>
        <taxon>Kitasatosporales</taxon>
        <taxon>Streptomycetaceae</taxon>
        <taxon>Streptomyces</taxon>
    </lineage>
</organism>
<dbReference type="Pfam" id="PF01636">
    <property type="entry name" value="APH"/>
    <property type="match status" value="1"/>
</dbReference>
<dbReference type="GO" id="GO:0016740">
    <property type="term" value="F:transferase activity"/>
    <property type="evidence" value="ECO:0007669"/>
    <property type="project" value="UniProtKB-KW"/>
</dbReference>
<dbReference type="RefSeq" id="WP_046723157.1">
    <property type="nucleotide sequence ID" value="NZ_CP009922.3"/>
</dbReference>
<evidence type="ECO:0000313" key="2">
    <source>
        <dbReference type="EMBL" id="AKG42580.1"/>
    </source>
</evidence>
<evidence type="ECO:0000259" key="1">
    <source>
        <dbReference type="Pfam" id="PF01636"/>
    </source>
</evidence>
<dbReference type="SUPFAM" id="SSF56112">
    <property type="entry name" value="Protein kinase-like (PK-like)"/>
    <property type="match status" value="1"/>
</dbReference>
<reference evidence="2" key="1">
    <citation type="submission" date="2019-08" db="EMBL/GenBank/DDBJ databases">
        <title>Complete genome sequence of a mangrove-derived Streptomyces xiamenensis.</title>
        <authorList>
            <person name="Xu J."/>
        </authorList>
    </citation>
    <scope>NUCLEOTIDE SEQUENCE</scope>
    <source>
        <strain evidence="2">318</strain>
    </source>
</reference>
<dbReference type="AlphaFoldDB" id="A0A0F7FRC3"/>
<protein>
    <submittedName>
        <fullName evidence="2">Aminoglycoside phosphotransferase</fullName>
    </submittedName>
</protein>
<proteinExistence type="predicted"/>
<evidence type="ECO:0000313" key="3">
    <source>
        <dbReference type="Proteomes" id="UP000034034"/>
    </source>
</evidence>
<dbReference type="Proteomes" id="UP000034034">
    <property type="component" value="Chromosome"/>
</dbReference>
<dbReference type="CDD" id="cd05155">
    <property type="entry name" value="APH_ChoK_like_1"/>
    <property type="match status" value="1"/>
</dbReference>
<dbReference type="InterPro" id="IPR002575">
    <property type="entry name" value="Aminoglycoside_PTrfase"/>
</dbReference>
<dbReference type="Gene3D" id="3.90.1200.10">
    <property type="match status" value="1"/>
</dbReference>